<evidence type="ECO:0000256" key="3">
    <source>
        <dbReference type="SAM" id="MobiDB-lite"/>
    </source>
</evidence>
<keyword evidence="6" id="KW-1185">Reference proteome</keyword>
<evidence type="ECO:0000259" key="4">
    <source>
        <dbReference type="SMART" id="SM00563"/>
    </source>
</evidence>
<feature type="compositionally biased region" description="Low complexity" evidence="3">
    <location>
        <begin position="255"/>
        <end position="264"/>
    </location>
</feature>
<evidence type="ECO:0000256" key="1">
    <source>
        <dbReference type="ARBA" id="ARBA00022679"/>
    </source>
</evidence>
<dbReference type="Proteomes" id="UP001596380">
    <property type="component" value="Unassembled WGS sequence"/>
</dbReference>
<dbReference type="EMBL" id="JBHSXS010000001">
    <property type="protein sequence ID" value="MFC6878862.1"/>
    <property type="molecule type" value="Genomic_DNA"/>
</dbReference>
<evidence type="ECO:0000256" key="2">
    <source>
        <dbReference type="ARBA" id="ARBA00023315"/>
    </source>
</evidence>
<dbReference type="Pfam" id="PF01553">
    <property type="entry name" value="Acyltransferase"/>
    <property type="match status" value="1"/>
</dbReference>
<dbReference type="SMART" id="SM00563">
    <property type="entry name" value="PlsC"/>
    <property type="match status" value="1"/>
</dbReference>
<dbReference type="GO" id="GO:0016746">
    <property type="term" value="F:acyltransferase activity"/>
    <property type="evidence" value="ECO:0007669"/>
    <property type="project" value="UniProtKB-KW"/>
</dbReference>
<protein>
    <submittedName>
        <fullName evidence="5">Lysophospholipid acyltransferase family protein</fullName>
    </submittedName>
</protein>
<dbReference type="SUPFAM" id="SSF69593">
    <property type="entry name" value="Glycerol-3-phosphate (1)-acyltransferase"/>
    <property type="match status" value="1"/>
</dbReference>
<proteinExistence type="predicted"/>
<reference evidence="6" key="1">
    <citation type="journal article" date="2019" name="Int. J. Syst. Evol. Microbiol.">
        <title>The Global Catalogue of Microorganisms (GCM) 10K type strain sequencing project: providing services to taxonomists for standard genome sequencing and annotation.</title>
        <authorList>
            <consortium name="The Broad Institute Genomics Platform"/>
            <consortium name="The Broad Institute Genome Sequencing Center for Infectious Disease"/>
            <person name="Wu L."/>
            <person name="Ma J."/>
        </authorList>
    </citation>
    <scope>NUCLEOTIDE SEQUENCE [LARGE SCALE GENOMIC DNA]</scope>
    <source>
        <strain evidence="6">JCM 3369</strain>
    </source>
</reference>
<gene>
    <name evidence="5" type="ORF">ACFQKB_03685</name>
</gene>
<feature type="region of interest" description="Disordered" evidence="3">
    <location>
        <begin position="250"/>
        <end position="315"/>
    </location>
</feature>
<feature type="compositionally biased region" description="Gly residues" evidence="3">
    <location>
        <begin position="303"/>
        <end position="315"/>
    </location>
</feature>
<dbReference type="RefSeq" id="WP_160819623.1">
    <property type="nucleotide sequence ID" value="NZ_JBHSXS010000001.1"/>
</dbReference>
<dbReference type="CDD" id="cd07989">
    <property type="entry name" value="LPLAT_AGPAT-like"/>
    <property type="match status" value="1"/>
</dbReference>
<comment type="caution">
    <text evidence="5">The sequence shown here is derived from an EMBL/GenBank/DDBJ whole genome shotgun (WGS) entry which is preliminary data.</text>
</comment>
<dbReference type="PANTHER" id="PTHR10434:SF55">
    <property type="entry name" value="POSSIBLE ACYLTRANSFERASE"/>
    <property type="match status" value="1"/>
</dbReference>
<dbReference type="PANTHER" id="PTHR10434">
    <property type="entry name" value="1-ACYL-SN-GLYCEROL-3-PHOSPHATE ACYLTRANSFERASE"/>
    <property type="match status" value="1"/>
</dbReference>
<keyword evidence="2 5" id="KW-0012">Acyltransferase</keyword>
<feature type="domain" description="Phospholipid/glycerol acyltransferase" evidence="4">
    <location>
        <begin position="41"/>
        <end position="159"/>
    </location>
</feature>
<accession>A0ABW2CB82</accession>
<sequence>MGHGYSPAWRKLTIVILRPLLYGLLKRDWRGRGNVPGTGGVIIAANHISESDPLALAHFVYEAGRYPVYLAKSTLFDVPLLKAVLRGTGQIPVYRDRADAGLALRDAERALLDGECLMFYPEGSCTRDPELWPMTGQTGVARMALKTGAAVVPVASWGAHELLPYRKGERRGLAGSLKKGFHPFPRKTMRVIAGPPIDLSAYAGEPLTKETLRAATDEIMRRIAALLGELRGAEPPAELYDHHKVLEERRRAADARAAAGAGPAAPEPRPAPDQAGAAEVARPDSEVSAAADAAAPGGDERAGGPGGAAKGGAAS</sequence>
<keyword evidence="1" id="KW-0808">Transferase</keyword>
<evidence type="ECO:0000313" key="5">
    <source>
        <dbReference type="EMBL" id="MFC6878862.1"/>
    </source>
</evidence>
<organism evidence="5 6">
    <name type="scientific">Actinomadura yumaensis</name>
    <dbReference type="NCBI Taxonomy" id="111807"/>
    <lineage>
        <taxon>Bacteria</taxon>
        <taxon>Bacillati</taxon>
        <taxon>Actinomycetota</taxon>
        <taxon>Actinomycetes</taxon>
        <taxon>Streptosporangiales</taxon>
        <taxon>Thermomonosporaceae</taxon>
        <taxon>Actinomadura</taxon>
    </lineage>
</organism>
<dbReference type="InterPro" id="IPR002123">
    <property type="entry name" value="Plipid/glycerol_acylTrfase"/>
</dbReference>
<name>A0ABW2CB82_9ACTN</name>
<evidence type="ECO:0000313" key="6">
    <source>
        <dbReference type="Proteomes" id="UP001596380"/>
    </source>
</evidence>